<evidence type="ECO:0000313" key="2">
    <source>
        <dbReference type="Proteomes" id="UP000765509"/>
    </source>
</evidence>
<protein>
    <submittedName>
        <fullName evidence="1">Uncharacterized protein</fullName>
    </submittedName>
</protein>
<keyword evidence="2" id="KW-1185">Reference proteome</keyword>
<organism evidence="1 2">
    <name type="scientific">Austropuccinia psidii MF-1</name>
    <dbReference type="NCBI Taxonomy" id="1389203"/>
    <lineage>
        <taxon>Eukaryota</taxon>
        <taxon>Fungi</taxon>
        <taxon>Dikarya</taxon>
        <taxon>Basidiomycota</taxon>
        <taxon>Pucciniomycotina</taxon>
        <taxon>Pucciniomycetes</taxon>
        <taxon>Pucciniales</taxon>
        <taxon>Sphaerophragmiaceae</taxon>
        <taxon>Austropuccinia</taxon>
    </lineage>
</organism>
<dbReference type="AlphaFoldDB" id="A0A9Q3ILY1"/>
<dbReference type="Proteomes" id="UP000765509">
    <property type="component" value="Unassembled WGS sequence"/>
</dbReference>
<proteinExistence type="predicted"/>
<dbReference type="EMBL" id="AVOT02048649">
    <property type="protein sequence ID" value="MBW0543864.1"/>
    <property type="molecule type" value="Genomic_DNA"/>
</dbReference>
<evidence type="ECO:0000313" key="1">
    <source>
        <dbReference type="EMBL" id="MBW0543864.1"/>
    </source>
</evidence>
<comment type="caution">
    <text evidence="1">The sequence shown here is derived from an EMBL/GenBank/DDBJ whole genome shotgun (WGS) entry which is preliminary data.</text>
</comment>
<accession>A0A9Q3ILY1</accession>
<gene>
    <name evidence="1" type="ORF">O181_083579</name>
</gene>
<sequence length="171" mass="19155">MSCPQIPGDLSPKDFNHGIWQSPEAPSNLHKVASAEDQGNPQLQLKMDPLCGTKDGPNYVIPTPVPKSITHFEGRLLSHSVLQSLAATRRLFRDPSHLALHELGCTFFRILPREISRGYQAFNQLSRDQVLQYSLDNSIGPYRLYSSKMYGIGPLGSINIPLCEFHHTVQF</sequence>
<reference evidence="1" key="1">
    <citation type="submission" date="2021-03" db="EMBL/GenBank/DDBJ databases">
        <title>Draft genome sequence of rust myrtle Austropuccinia psidii MF-1, a brazilian biotype.</title>
        <authorList>
            <person name="Quecine M.C."/>
            <person name="Pachon D.M.R."/>
            <person name="Bonatelli M.L."/>
            <person name="Correr F.H."/>
            <person name="Franceschini L.M."/>
            <person name="Leite T.F."/>
            <person name="Margarido G.R.A."/>
            <person name="Almeida C.A."/>
            <person name="Ferrarezi J.A."/>
            <person name="Labate C.A."/>
        </authorList>
    </citation>
    <scope>NUCLEOTIDE SEQUENCE</scope>
    <source>
        <strain evidence="1">MF-1</strain>
    </source>
</reference>
<name>A0A9Q3ILY1_9BASI</name>